<proteinExistence type="inferred from homology"/>
<feature type="transmembrane region" description="Helical" evidence="8">
    <location>
        <begin position="60"/>
        <end position="84"/>
    </location>
</feature>
<dbReference type="Pfam" id="PF00528">
    <property type="entry name" value="BPD_transp_1"/>
    <property type="match status" value="1"/>
</dbReference>
<dbReference type="GO" id="GO:0055085">
    <property type="term" value="P:transmembrane transport"/>
    <property type="evidence" value="ECO:0007669"/>
    <property type="project" value="InterPro"/>
</dbReference>
<dbReference type="PANTHER" id="PTHR43848:SF2">
    <property type="entry name" value="PUTRESCINE TRANSPORT SYSTEM PERMEASE PROTEIN POTI"/>
    <property type="match status" value="1"/>
</dbReference>
<feature type="transmembrane region" description="Helical" evidence="8">
    <location>
        <begin position="7"/>
        <end position="31"/>
    </location>
</feature>
<feature type="domain" description="ABC transmembrane type-1" evidence="9">
    <location>
        <begin position="61"/>
        <end position="256"/>
    </location>
</feature>
<dbReference type="AlphaFoldDB" id="A0A7W6RDN0"/>
<gene>
    <name evidence="10" type="ORF">GGD89_002028</name>
</gene>
<dbReference type="InterPro" id="IPR035906">
    <property type="entry name" value="MetI-like_sf"/>
</dbReference>
<dbReference type="SUPFAM" id="SSF161098">
    <property type="entry name" value="MetI-like"/>
    <property type="match status" value="1"/>
</dbReference>
<evidence type="ECO:0000313" key="11">
    <source>
        <dbReference type="Proteomes" id="UP000554286"/>
    </source>
</evidence>
<name>A0A7W6RDN0_9PROT</name>
<evidence type="ECO:0000259" key="9">
    <source>
        <dbReference type="PROSITE" id="PS50928"/>
    </source>
</evidence>
<dbReference type="PANTHER" id="PTHR43848">
    <property type="entry name" value="PUTRESCINE TRANSPORT SYSTEM PERMEASE PROTEIN POTI"/>
    <property type="match status" value="1"/>
</dbReference>
<feature type="transmembrane region" description="Helical" evidence="8">
    <location>
        <begin position="180"/>
        <end position="202"/>
    </location>
</feature>
<feature type="transmembrane region" description="Helical" evidence="8">
    <location>
        <begin position="96"/>
        <end position="121"/>
    </location>
</feature>
<comment type="subcellular location">
    <subcellularLocation>
        <location evidence="1 8">Cell membrane</location>
        <topology evidence="1 8">Multi-pass membrane protein</topology>
    </subcellularLocation>
</comment>
<comment type="caution">
    <text evidence="10">The sequence shown here is derived from an EMBL/GenBank/DDBJ whole genome shotgun (WGS) entry which is preliminary data.</text>
</comment>
<keyword evidence="3 8" id="KW-0813">Transport</keyword>
<dbReference type="PROSITE" id="PS50928">
    <property type="entry name" value="ABC_TM1"/>
    <property type="match status" value="1"/>
</dbReference>
<dbReference type="GO" id="GO:0005886">
    <property type="term" value="C:plasma membrane"/>
    <property type="evidence" value="ECO:0007669"/>
    <property type="project" value="UniProtKB-SubCell"/>
</dbReference>
<sequence>MQRRSPFLIATLAFGFAFLYGPILLLILYSFNESRLVTVWGGFSTKWYAELFRDEQILDAALVSLRVGVFSATIATVLGTLSALMMVRFGRFRGRLLFTGMITAPLVMPEVITGLSLLLLFVALETAIGWPAGRGVDTITIAHTTFCMAYVTVVVRARLAGLDRSVEEAAMDLGARPLKAFLVITLPMLMPALVSGWLLGFTLSLDDLVIASFVAGPSSTTLPMVVFSSVRLGISPKINALATLLVILATVTILIAAWILWRQERERDRAVSQALAEDKGRHATGRRA</sequence>
<organism evidence="10 11">
    <name type="scientific">Roseospira visakhapatnamensis</name>
    <dbReference type="NCBI Taxonomy" id="390880"/>
    <lineage>
        <taxon>Bacteria</taxon>
        <taxon>Pseudomonadati</taxon>
        <taxon>Pseudomonadota</taxon>
        <taxon>Alphaproteobacteria</taxon>
        <taxon>Rhodospirillales</taxon>
        <taxon>Rhodospirillaceae</taxon>
        <taxon>Roseospira</taxon>
    </lineage>
</organism>
<evidence type="ECO:0000256" key="1">
    <source>
        <dbReference type="ARBA" id="ARBA00004651"/>
    </source>
</evidence>
<keyword evidence="7 8" id="KW-0472">Membrane</keyword>
<accession>A0A7W6RDN0</accession>
<evidence type="ECO:0000256" key="8">
    <source>
        <dbReference type="RuleBase" id="RU363032"/>
    </source>
</evidence>
<evidence type="ECO:0000313" key="10">
    <source>
        <dbReference type="EMBL" id="MBB4266397.1"/>
    </source>
</evidence>
<comment type="similarity">
    <text evidence="2">Belongs to the binding-protein-dependent transport system permease family. CysTW subfamily.</text>
</comment>
<dbReference type="InterPro" id="IPR000515">
    <property type="entry name" value="MetI-like"/>
</dbReference>
<evidence type="ECO:0000256" key="4">
    <source>
        <dbReference type="ARBA" id="ARBA00022475"/>
    </source>
</evidence>
<feature type="transmembrane region" description="Helical" evidence="8">
    <location>
        <begin position="141"/>
        <end position="159"/>
    </location>
</feature>
<keyword evidence="4" id="KW-1003">Cell membrane</keyword>
<dbReference type="CDD" id="cd06261">
    <property type="entry name" value="TM_PBP2"/>
    <property type="match status" value="1"/>
</dbReference>
<dbReference type="Gene3D" id="1.10.3720.10">
    <property type="entry name" value="MetI-like"/>
    <property type="match status" value="1"/>
</dbReference>
<reference evidence="10 11" key="1">
    <citation type="submission" date="2020-08" db="EMBL/GenBank/DDBJ databases">
        <title>Genome sequencing of Purple Non-Sulfur Bacteria from various extreme environments.</title>
        <authorList>
            <person name="Mayer M."/>
        </authorList>
    </citation>
    <scope>NUCLEOTIDE SEQUENCE [LARGE SCALE GENOMIC DNA]</scope>
    <source>
        <strain evidence="10 11">JA131</strain>
    </source>
</reference>
<evidence type="ECO:0000256" key="6">
    <source>
        <dbReference type="ARBA" id="ARBA00022989"/>
    </source>
</evidence>
<keyword evidence="11" id="KW-1185">Reference proteome</keyword>
<feature type="transmembrane region" description="Helical" evidence="8">
    <location>
        <begin position="240"/>
        <end position="261"/>
    </location>
</feature>
<protein>
    <submittedName>
        <fullName evidence="10">Putrescine transport system permease protein</fullName>
    </submittedName>
</protein>
<dbReference type="EMBL" id="JACIGK010000013">
    <property type="protein sequence ID" value="MBB4266397.1"/>
    <property type="molecule type" value="Genomic_DNA"/>
</dbReference>
<dbReference type="RefSeq" id="WP_184044760.1">
    <property type="nucleotide sequence ID" value="NZ_JACIGK010000013.1"/>
</dbReference>
<evidence type="ECO:0000256" key="3">
    <source>
        <dbReference type="ARBA" id="ARBA00022448"/>
    </source>
</evidence>
<evidence type="ECO:0000256" key="7">
    <source>
        <dbReference type="ARBA" id="ARBA00023136"/>
    </source>
</evidence>
<dbReference type="Proteomes" id="UP000554286">
    <property type="component" value="Unassembled WGS sequence"/>
</dbReference>
<keyword evidence="5 8" id="KW-0812">Transmembrane</keyword>
<dbReference type="InterPro" id="IPR051789">
    <property type="entry name" value="Bact_Polyamine_Transport"/>
</dbReference>
<keyword evidence="6 8" id="KW-1133">Transmembrane helix</keyword>
<evidence type="ECO:0000256" key="5">
    <source>
        <dbReference type="ARBA" id="ARBA00022692"/>
    </source>
</evidence>
<evidence type="ECO:0000256" key="2">
    <source>
        <dbReference type="ARBA" id="ARBA00007069"/>
    </source>
</evidence>